<organism evidence="1 2">
    <name type="scientific">Streptobacillus moniliformis (strain ATCC 14647 / DSM 12112 / NCTC 10651 / 9901)</name>
    <dbReference type="NCBI Taxonomy" id="519441"/>
    <lineage>
        <taxon>Bacteria</taxon>
        <taxon>Fusobacteriati</taxon>
        <taxon>Fusobacteriota</taxon>
        <taxon>Fusobacteriia</taxon>
        <taxon>Fusobacteriales</taxon>
        <taxon>Leptotrichiaceae</taxon>
        <taxon>Streptobacillus</taxon>
    </lineage>
</organism>
<dbReference type="KEGG" id="smf:Smon_0043"/>
<dbReference type="GeneID" id="29673048"/>
<protein>
    <submittedName>
        <fullName evidence="1">Uncharacterized protein</fullName>
    </submittedName>
</protein>
<keyword evidence="2" id="KW-1185">Reference proteome</keyword>
<name>D1AW64_STRM9</name>
<dbReference type="AlphaFoldDB" id="D1AW64"/>
<proteinExistence type="predicted"/>
<dbReference type="EMBL" id="CP001779">
    <property type="protein sequence ID" value="ACZ00540.1"/>
    <property type="molecule type" value="Genomic_DNA"/>
</dbReference>
<dbReference type="Proteomes" id="UP000002072">
    <property type="component" value="Chromosome"/>
</dbReference>
<gene>
    <name evidence="1" type="ordered locus">Smon_0043</name>
</gene>
<evidence type="ECO:0000313" key="2">
    <source>
        <dbReference type="Proteomes" id="UP000002072"/>
    </source>
</evidence>
<dbReference type="STRING" id="519441.Smon_0043"/>
<dbReference type="RefSeq" id="WP_012858098.1">
    <property type="nucleotide sequence ID" value="NC_013515.1"/>
</dbReference>
<dbReference type="HOGENOM" id="CLU_993647_0_0_0"/>
<reference evidence="1 2" key="1">
    <citation type="journal article" date="2009" name="Stand. Genomic Sci.">
        <title>Complete genome sequence of Streptobacillus moniliformis type strain (9901T).</title>
        <authorList>
            <person name="Nolan M."/>
            <person name="Gronow S."/>
            <person name="Lapidus A."/>
            <person name="Ivanova N."/>
            <person name="Copeland A."/>
            <person name="Lucas S."/>
            <person name="Del Rio T.G."/>
            <person name="Chen F."/>
            <person name="Tice H."/>
            <person name="Pitluck S."/>
            <person name="Cheng J.F."/>
            <person name="Sims D."/>
            <person name="Meincke L."/>
            <person name="Bruce D."/>
            <person name="Goodwin L."/>
            <person name="Brettin T."/>
            <person name="Han C."/>
            <person name="Detter J.C."/>
            <person name="Ovchinikova G."/>
            <person name="Pati A."/>
            <person name="Mavromatis K."/>
            <person name="Mikhailova N."/>
            <person name="Chen A."/>
            <person name="Palaniappan K."/>
            <person name="Land M."/>
            <person name="Hauser L."/>
            <person name="Chang Y.J."/>
            <person name="Jeffries C.D."/>
            <person name="Rohde M."/>
            <person name="Sproer C."/>
            <person name="Goker M."/>
            <person name="Bristow J."/>
            <person name="Eisen J.A."/>
            <person name="Markowitz V."/>
            <person name="Hugenholtz P."/>
            <person name="Kyrpides N.C."/>
            <person name="Klenk H.P."/>
            <person name="Chain P."/>
        </authorList>
    </citation>
    <scope>NUCLEOTIDE SEQUENCE [LARGE SCALE GENOMIC DNA]</scope>
    <source>
        <strain evidence="2">ATCC 14647 / DSM 12112 / NCTC 10651 / 9901</strain>
    </source>
</reference>
<accession>D1AW64</accession>
<evidence type="ECO:0000313" key="1">
    <source>
        <dbReference type="EMBL" id="ACZ00540.1"/>
    </source>
</evidence>
<dbReference type="OrthoDB" id="95372at2"/>
<sequence>MKKISNMALEIKKYFGFNYDKFVDNALISKCSICSIKDGYINIYVNDPNVKIFINQIKYNILLEARKYCEIIDIRILDDKKNIVNTRNMKRQMMKEKTTFDDGVKYIKISDEEKDKILSDISKLEVSEEVKNHLYDIAEIYFKKGMEVKVTCPVCNMDRIDLIGDKCLICIQKELEYSREEAYYNLKKDPYILNNSKIYIDARRRILEEKVDKIFKYLDSKKEKADINIINFLFMDYAVYKAGSMDTEIQFLAANELRKKLFHYYKNKNINIPVLGENNE</sequence>